<dbReference type="SMART" id="SM00575">
    <property type="entry name" value="ZnF_PMZ"/>
    <property type="match status" value="1"/>
</dbReference>
<dbReference type="Proteomes" id="UP000017836">
    <property type="component" value="Unassembled WGS sequence"/>
</dbReference>
<evidence type="ECO:0000313" key="3">
    <source>
        <dbReference type="Proteomes" id="UP000017836"/>
    </source>
</evidence>
<dbReference type="PANTHER" id="PTHR31973:SF188">
    <property type="entry name" value="POLYPROTEIN, PUTATIVE-RELATED"/>
    <property type="match status" value="1"/>
</dbReference>
<evidence type="ECO:0000313" key="2">
    <source>
        <dbReference type="EMBL" id="ERM98435.1"/>
    </source>
</evidence>
<dbReference type="InterPro" id="IPR006564">
    <property type="entry name" value="Znf_PMZ"/>
</dbReference>
<reference evidence="3" key="1">
    <citation type="journal article" date="2013" name="Science">
        <title>The Amborella genome and the evolution of flowering plants.</title>
        <authorList>
            <consortium name="Amborella Genome Project"/>
        </authorList>
    </citation>
    <scope>NUCLEOTIDE SEQUENCE [LARGE SCALE GENOMIC DNA]</scope>
</reference>
<dbReference type="InterPro" id="IPR018289">
    <property type="entry name" value="MULE_transposase_dom"/>
</dbReference>
<name>W1NTG2_AMBTC</name>
<dbReference type="HOGENOM" id="CLU_006767_8_0_1"/>
<proteinExistence type="predicted"/>
<dbReference type="Pfam" id="PF10551">
    <property type="entry name" value="MULE"/>
    <property type="match status" value="1"/>
</dbReference>
<accession>W1NTG2</accession>
<keyword evidence="3" id="KW-1185">Reference proteome</keyword>
<protein>
    <recommendedName>
        <fullName evidence="1">Zinc finger PMZ-type domain-containing protein</fullName>
    </recommendedName>
</protein>
<feature type="domain" description="Zinc finger PMZ-type" evidence="1">
    <location>
        <begin position="148"/>
        <end position="175"/>
    </location>
</feature>
<dbReference type="PANTHER" id="PTHR31973">
    <property type="entry name" value="POLYPROTEIN, PUTATIVE-RELATED"/>
    <property type="match status" value="1"/>
</dbReference>
<gene>
    <name evidence="2" type="ORF">AMTR_s00072p00126590</name>
</gene>
<dbReference type="Gramene" id="ERM98435">
    <property type="protein sequence ID" value="ERM98435"/>
    <property type="gene ID" value="AMTR_s00072p00126590"/>
</dbReference>
<sequence length="246" mass="28749">MLGLDGTFLKGTYLGVLLAAIDLDANGGTFHVAIAVLVDNFKRTWKSKVLLKEWWQAASALSTESWILEEREMPLIPLCENLRIKLLKRWAERQLESEQWDSVLVPKAQDVLNERITKSRFGYNVIWVVDIKYKVHEEMAHAVDLDARTCTCRVWRNSGFPCTYEIGAMNHCHLHPLYFCEPYFRVQAYRTTYATEFHLVPDSVPLTGAFNRIVYPPITKRYLRRPKKQRRQTEEKSTKVYICKYS</sequence>
<dbReference type="EMBL" id="KI395332">
    <property type="protein sequence ID" value="ERM98435.1"/>
    <property type="molecule type" value="Genomic_DNA"/>
</dbReference>
<organism evidence="2 3">
    <name type="scientific">Amborella trichopoda</name>
    <dbReference type="NCBI Taxonomy" id="13333"/>
    <lineage>
        <taxon>Eukaryota</taxon>
        <taxon>Viridiplantae</taxon>
        <taxon>Streptophyta</taxon>
        <taxon>Embryophyta</taxon>
        <taxon>Tracheophyta</taxon>
        <taxon>Spermatophyta</taxon>
        <taxon>Magnoliopsida</taxon>
        <taxon>Amborellales</taxon>
        <taxon>Amborellaceae</taxon>
        <taxon>Amborella</taxon>
    </lineage>
</organism>
<dbReference type="GO" id="GO:0008270">
    <property type="term" value="F:zinc ion binding"/>
    <property type="evidence" value="ECO:0007669"/>
    <property type="project" value="InterPro"/>
</dbReference>
<evidence type="ECO:0000259" key="1">
    <source>
        <dbReference type="SMART" id="SM00575"/>
    </source>
</evidence>
<dbReference type="AlphaFoldDB" id="W1NTG2"/>